<name>A0A9P6X148_RHIOR</name>
<dbReference type="OrthoDB" id="2280694at2759"/>
<feature type="region of interest" description="Disordered" evidence="1">
    <location>
        <begin position="164"/>
        <end position="191"/>
    </location>
</feature>
<sequence length="349" mass="38962">MNVQCTSDLISEVNSQPLVNTTENTNQASSEQKSCLMPSSLSELTQQTLIDVNSQPFTGLDALKDNNTLLAYQAFNNNNNSNDIAANDRVLTFYPSVQSTPSVDHSAMITEFYERFATGRMFPSLADLRTAAYEYGKKYNVALTTSKSDKTKVYLICKHGGQYRQNDKRDRKNSATGVASTSTGGPTAITTSLTDKQFRPRVRRSQKTGCECMIYARCSKDSFWMIRKSIAEHNHPIAEDPRAYAMYRSLSPENLLVVHRLLRERVGVSHIVKSLRACGVTNVIAKDIENIQQDMKRRDVIPVQESQQVTTDLDKAQNILAAIEANHNNNTVTEDVDDSNTSNNSNQTN</sequence>
<evidence type="ECO:0008006" key="4">
    <source>
        <dbReference type="Google" id="ProtNLM"/>
    </source>
</evidence>
<accession>A0A9P6X148</accession>
<organism evidence="2 3">
    <name type="scientific">Rhizopus oryzae</name>
    <name type="common">Mucormycosis agent</name>
    <name type="synonym">Rhizopus arrhizus var. delemar</name>
    <dbReference type="NCBI Taxonomy" id="64495"/>
    <lineage>
        <taxon>Eukaryota</taxon>
        <taxon>Fungi</taxon>
        <taxon>Fungi incertae sedis</taxon>
        <taxon>Mucoromycota</taxon>
        <taxon>Mucoromycotina</taxon>
        <taxon>Mucoromycetes</taxon>
        <taxon>Mucorales</taxon>
        <taxon>Mucorineae</taxon>
        <taxon>Rhizopodaceae</taxon>
        <taxon>Rhizopus</taxon>
    </lineage>
</organism>
<dbReference type="EMBL" id="JAANQT010002307">
    <property type="protein sequence ID" value="KAG1302704.1"/>
    <property type="molecule type" value="Genomic_DNA"/>
</dbReference>
<evidence type="ECO:0000313" key="2">
    <source>
        <dbReference type="EMBL" id="KAG1302704.1"/>
    </source>
</evidence>
<gene>
    <name evidence="2" type="ORF">G6F64_010703</name>
</gene>
<feature type="compositionally biased region" description="Polar residues" evidence="1">
    <location>
        <begin position="174"/>
        <end position="191"/>
    </location>
</feature>
<feature type="compositionally biased region" description="Low complexity" evidence="1">
    <location>
        <begin position="339"/>
        <end position="349"/>
    </location>
</feature>
<evidence type="ECO:0000256" key="1">
    <source>
        <dbReference type="SAM" id="MobiDB-lite"/>
    </source>
</evidence>
<keyword evidence="3" id="KW-1185">Reference proteome</keyword>
<reference evidence="2" key="1">
    <citation type="journal article" date="2020" name="Microb. Genom.">
        <title>Genetic diversity of clinical and environmental Mucorales isolates obtained from an investigation of mucormycosis cases among solid organ transplant recipients.</title>
        <authorList>
            <person name="Nguyen M.H."/>
            <person name="Kaul D."/>
            <person name="Muto C."/>
            <person name="Cheng S.J."/>
            <person name="Richter R.A."/>
            <person name="Bruno V.M."/>
            <person name="Liu G."/>
            <person name="Beyhan S."/>
            <person name="Sundermann A.J."/>
            <person name="Mounaud S."/>
            <person name="Pasculle A.W."/>
            <person name="Nierman W.C."/>
            <person name="Driscoll E."/>
            <person name="Cumbie R."/>
            <person name="Clancy C.J."/>
            <person name="Dupont C.L."/>
        </authorList>
    </citation>
    <scope>NUCLEOTIDE SEQUENCE</scope>
    <source>
        <strain evidence="2">GL11</strain>
    </source>
</reference>
<dbReference type="PANTHER" id="PTHR47718">
    <property type="entry name" value="OS01G0519700 PROTEIN"/>
    <property type="match status" value="1"/>
</dbReference>
<protein>
    <recommendedName>
        <fullName evidence="4">FAR1 domain-containing protein</fullName>
    </recommendedName>
</protein>
<proteinExistence type="predicted"/>
<evidence type="ECO:0000313" key="3">
    <source>
        <dbReference type="Proteomes" id="UP000716291"/>
    </source>
</evidence>
<feature type="region of interest" description="Disordered" evidence="1">
    <location>
        <begin position="326"/>
        <end position="349"/>
    </location>
</feature>
<dbReference type="AlphaFoldDB" id="A0A9P6X148"/>
<dbReference type="Proteomes" id="UP000716291">
    <property type="component" value="Unassembled WGS sequence"/>
</dbReference>
<comment type="caution">
    <text evidence="2">The sequence shown here is derived from an EMBL/GenBank/DDBJ whole genome shotgun (WGS) entry which is preliminary data.</text>
</comment>